<dbReference type="SUPFAM" id="SSF159245">
    <property type="entry name" value="AttH-like"/>
    <property type="match status" value="1"/>
</dbReference>
<sequence length="356" mass="38519">MPAWPADAAAAGTGIGPRPLVFPRDFGAHPETRTEWWYATGSLQAAPGDAPFGFQLTFFRSRTDLATRHPSRFAARQLLFAHAAVTDLAQRQLRHAERIARWNGEADAGLAAAAVADTDVGLAGWRFVREGPPGASVYRARLSDRPAGFGFDLALRSTQPVLLQGEAGWSRKGPEAAQASHYYSQPQLAVSGTLVRDARRLPVTGTAWLDHEWSETLMHPEAVGWDWIGMNLDDGGALTAFQLRKADGSAIWAGGSYRARGGEVRAFGPGEVAFVPGRTWTSPATRSRYPVQWTVATPAGRFEVRALLDAQELDSRASTGAIYWEGLSDLHEAGSGRRVGRGYLEMTGRASPLRLG</sequence>
<reference evidence="2 3" key="1">
    <citation type="submission" date="2024-02" db="EMBL/GenBank/DDBJ databases">
        <title>Genome sequence of Aquincola sp. MAHUQ-54.</title>
        <authorList>
            <person name="Huq M.A."/>
        </authorList>
    </citation>
    <scope>NUCLEOTIDE SEQUENCE [LARGE SCALE GENOMIC DNA]</scope>
    <source>
        <strain evidence="2 3">MAHUQ-54</strain>
    </source>
</reference>
<dbReference type="PANTHER" id="PTHR38591:SF1">
    <property type="entry name" value="BLL1000 PROTEIN"/>
    <property type="match status" value="1"/>
</dbReference>
<dbReference type="PANTHER" id="PTHR38591">
    <property type="entry name" value="HYDROLASE"/>
    <property type="match status" value="1"/>
</dbReference>
<protein>
    <submittedName>
        <fullName evidence="2">Carotenoid 1,2-hydratase</fullName>
    </submittedName>
</protein>
<dbReference type="InterPro" id="IPR010791">
    <property type="entry name" value="AttH_dom"/>
</dbReference>
<organism evidence="2 3">
    <name type="scientific">Aquincola agrisoli</name>
    <dbReference type="NCBI Taxonomy" id="3119538"/>
    <lineage>
        <taxon>Bacteria</taxon>
        <taxon>Pseudomonadati</taxon>
        <taxon>Pseudomonadota</taxon>
        <taxon>Betaproteobacteria</taxon>
        <taxon>Burkholderiales</taxon>
        <taxon>Sphaerotilaceae</taxon>
        <taxon>Aquincola</taxon>
    </lineage>
</organism>
<dbReference type="Gene3D" id="2.40.370.10">
    <property type="entry name" value="AttH-like domain"/>
    <property type="match status" value="2"/>
</dbReference>
<evidence type="ECO:0000313" key="2">
    <source>
        <dbReference type="EMBL" id="MEF7612309.1"/>
    </source>
</evidence>
<accession>A0AAW9PYR9</accession>
<dbReference type="Pfam" id="PF17186">
    <property type="entry name" value="Lipocalin_9"/>
    <property type="match status" value="1"/>
</dbReference>
<name>A0AAW9PYR9_9BURK</name>
<keyword evidence="3" id="KW-1185">Reference proteome</keyword>
<gene>
    <name evidence="2" type="ORF">V4F39_00210</name>
</gene>
<evidence type="ECO:0000259" key="1">
    <source>
        <dbReference type="Pfam" id="PF07143"/>
    </source>
</evidence>
<dbReference type="Pfam" id="PF07143">
    <property type="entry name" value="CrtC"/>
    <property type="match status" value="1"/>
</dbReference>
<dbReference type="InterPro" id="IPR023374">
    <property type="entry name" value="AttH-like_dom_sf"/>
</dbReference>
<dbReference type="AlphaFoldDB" id="A0AAW9PYR9"/>
<comment type="caution">
    <text evidence="2">The sequence shown here is derived from an EMBL/GenBank/DDBJ whole genome shotgun (WGS) entry which is preliminary data.</text>
</comment>
<feature type="domain" description="AttH" evidence="1">
    <location>
        <begin position="34"/>
        <end position="215"/>
    </location>
</feature>
<evidence type="ECO:0000313" key="3">
    <source>
        <dbReference type="Proteomes" id="UP001336250"/>
    </source>
</evidence>
<dbReference type="Proteomes" id="UP001336250">
    <property type="component" value="Unassembled WGS sequence"/>
</dbReference>
<proteinExistence type="predicted"/>
<dbReference type="EMBL" id="JAZIBG010000001">
    <property type="protein sequence ID" value="MEF7612309.1"/>
    <property type="molecule type" value="Genomic_DNA"/>
</dbReference>